<evidence type="ECO:0000313" key="10">
    <source>
        <dbReference type="Proteomes" id="UP000269198"/>
    </source>
</evidence>
<sequence length="241" mass="26050">MVRFGCAANRDEVHAVAQTVMSLRGHPDSGPDGLTELRAREAKSSAPGRAGFTHRELPPHTEGSSVACPPQLLMLVCLRPAEQDGHTLLVDGADVFADLAERAPETLRVLTRRGAAYFGGADGHAAPVFDRTNAGRWSVRLRLDDLVRFAPHVSPHLPRLEHTLERNTHVLDLAAGEGVLLDNTRWLHGRRGFVGERVMLRALGTCRADTPVSLGFFSSWAVPTDPPPQIPPEGSSGCRDG</sequence>
<proteinExistence type="inferred from homology"/>
<feature type="region of interest" description="Disordered" evidence="7">
    <location>
        <begin position="41"/>
        <end position="64"/>
    </location>
</feature>
<reference evidence="9 10" key="1">
    <citation type="submission" date="2018-11" db="EMBL/GenBank/DDBJ databases">
        <title>The genome draft of YIM 96095.</title>
        <authorList>
            <person name="Tang S.-K."/>
            <person name="Chunyu W.-X."/>
            <person name="Feng Y.-Z."/>
        </authorList>
    </citation>
    <scope>NUCLEOTIDE SEQUENCE [LARGE SCALE GENOMIC DNA]</scope>
    <source>
        <strain evidence="9 10">YIM 96095</strain>
    </source>
</reference>
<name>A0A3N0ECR0_9ACTN</name>
<keyword evidence="10" id="KW-1185">Reference proteome</keyword>
<comment type="cofactor">
    <cofactor evidence="1">
        <name>Fe(2+)</name>
        <dbReference type="ChEBI" id="CHEBI:29033"/>
    </cofactor>
</comment>
<keyword evidence="3" id="KW-0479">Metal-binding</keyword>
<keyword evidence="4" id="KW-0223">Dioxygenase</keyword>
<dbReference type="Pfam" id="PF02668">
    <property type="entry name" value="TauD"/>
    <property type="match status" value="1"/>
</dbReference>
<dbReference type="GO" id="GO:0045329">
    <property type="term" value="P:carnitine biosynthetic process"/>
    <property type="evidence" value="ECO:0007669"/>
    <property type="project" value="TreeGrafter"/>
</dbReference>
<evidence type="ECO:0000256" key="1">
    <source>
        <dbReference type="ARBA" id="ARBA00001954"/>
    </source>
</evidence>
<accession>A0A3N0ECR0</accession>
<dbReference type="InterPro" id="IPR003819">
    <property type="entry name" value="TauD/TfdA-like"/>
</dbReference>
<feature type="domain" description="TauD/TfdA-like" evidence="8">
    <location>
        <begin position="8"/>
        <end position="202"/>
    </location>
</feature>
<keyword evidence="5" id="KW-0560">Oxidoreductase</keyword>
<dbReference type="GO" id="GO:0046872">
    <property type="term" value="F:metal ion binding"/>
    <property type="evidence" value="ECO:0007669"/>
    <property type="project" value="UniProtKB-KW"/>
</dbReference>
<dbReference type="Gene3D" id="3.60.130.10">
    <property type="entry name" value="Clavaminate synthase-like"/>
    <property type="match status" value="1"/>
</dbReference>
<dbReference type="Proteomes" id="UP000269198">
    <property type="component" value="Unassembled WGS sequence"/>
</dbReference>
<evidence type="ECO:0000256" key="5">
    <source>
        <dbReference type="ARBA" id="ARBA00023002"/>
    </source>
</evidence>
<evidence type="ECO:0000313" key="9">
    <source>
        <dbReference type="EMBL" id="RNL85559.1"/>
    </source>
</evidence>
<dbReference type="InterPro" id="IPR050411">
    <property type="entry name" value="AlphaKG_dependent_hydroxylases"/>
</dbReference>
<organism evidence="9 10">
    <name type="scientific">Halostreptopolyspora alba</name>
    <dbReference type="NCBI Taxonomy" id="2487137"/>
    <lineage>
        <taxon>Bacteria</taxon>
        <taxon>Bacillati</taxon>
        <taxon>Actinomycetota</taxon>
        <taxon>Actinomycetes</taxon>
        <taxon>Streptosporangiales</taxon>
        <taxon>Nocardiopsidaceae</taxon>
        <taxon>Halostreptopolyspora</taxon>
    </lineage>
</organism>
<dbReference type="SUPFAM" id="SSF51197">
    <property type="entry name" value="Clavaminate synthase-like"/>
    <property type="match status" value="1"/>
</dbReference>
<protein>
    <recommendedName>
        <fullName evidence="8">TauD/TfdA-like domain-containing protein</fullName>
    </recommendedName>
</protein>
<evidence type="ECO:0000256" key="2">
    <source>
        <dbReference type="ARBA" id="ARBA00008654"/>
    </source>
</evidence>
<comment type="similarity">
    <text evidence="2">Belongs to the gamma-BBH/TMLD family.</text>
</comment>
<comment type="caution">
    <text evidence="9">The sequence shown here is derived from an EMBL/GenBank/DDBJ whole genome shotgun (WGS) entry which is preliminary data.</text>
</comment>
<evidence type="ECO:0000256" key="3">
    <source>
        <dbReference type="ARBA" id="ARBA00022723"/>
    </source>
</evidence>
<evidence type="ECO:0000256" key="4">
    <source>
        <dbReference type="ARBA" id="ARBA00022964"/>
    </source>
</evidence>
<dbReference type="PANTHER" id="PTHR10696">
    <property type="entry name" value="GAMMA-BUTYROBETAINE HYDROXYLASE-RELATED"/>
    <property type="match status" value="1"/>
</dbReference>
<dbReference type="PANTHER" id="PTHR10696:SF25">
    <property type="entry name" value="OXIDOREDUCTASE AIM17-RELATED"/>
    <property type="match status" value="1"/>
</dbReference>
<dbReference type="AlphaFoldDB" id="A0A3N0ECR0"/>
<evidence type="ECO:0000256" key="7">
    <source>
        <dbReference type="SAM" id="MobiDB-lite"/>
    </source>
</evidence>
<dbReference type="EMBL" id="RJMB01000006">
    <property type="protein sequence ID" value="RNL85559.1"/>
    <property type="molecule type" value="Genomic_DNA"/>
</dbReference>
<dbReference type="GO" id="GO:0051213">
    <property type="term" value="F:dioxygenase activity"/>
    <property type="evidence" value="ECO:0007669"/>
    <property type="project" value="UniProtKB-KW"/>
</dbReference>
<keyword evidence="6" id="KW-0408">Iron</keyword>
<evidence type="ECO:0000256" key="6">
    <source>
        <dbReference type="ARBA" id="ARBA00023004"/>
    </source>
</evidence>
<dbReference type="InterPro" id="IPR042098">
    <property type="entry name" value="TauD-like_sf"/>
</dbReference>
<gene>
    <name evidence="9" type="ORF">EFW17_08795</name>
</gene>
<evidence type="ECO:0000259" key="8">
    <source>
        <dbReference type="Pfam" id="PF02668"/>
    </source>
</evidence>